<protein>
    <recommendedName>
        <fullName evidence="1">F-box domain-containing protein</fullName>
    </recommendedName>
</protein>
<dbReference type="Proteomes" id="UP000182235">
    <property type="component" value="Unassembled WGS sequence"/>
</dbReference>
<dbReference type="OrthoDB" id="5042400at2759"/>
<gene>
    <name evidence="2" type="ORF">AJ78_07789</name>
</gene>
<proteinExistence type="predicted"/>
<dbReference type="SUPFAM" id="SSF81383">
    <property type="entry name" value="F-box domain"/>
    <property type="match status" value="1"/>
</dbReference>
<dbReference type="Pfam" id="PF00646">
    <property type="entry name" value="F-box"/>
    <property type="match status" value="1"/>
</dbReference>
<evidence type="ECO:0000259" key="1">
    <source>
        <dbReference type="Pfam" id="PF00646"/>
    </source>
</evidence>
<dbReference type="VEuPathDB" id="FungiDB:AJ78_07789"/>
<evidence type="ECO:0000313" key="3">
    <source>
        <dbReference type="Proteomes" id="UP000182235"/>
    </source>
</evidence>
<keyword evidence="3" id="KW-1185">Reference proteome</keyword>
<evidence type="ECO:0000313" key="2">
    <source>
        <dbReference type="EMBL" id="OJD11442.1"/>
    </source>
</evidence>
<organism evidence="2 3">
    <name type="scientific">Emergomyces pasteurianus Ep9510</name>
    <dbReference type="NCBI Taxonomy" id="1447872"/>
    <lineage>
        <taxon>Eukaryota</taxon>
        <taxon>Fungi</taxon>
        <taxon>Dikarya</taxon>
        <taxon>Ascomycota</taxon>
        <taxon>Pezizomycotina</taxon>
        <taxon>Eurotiomycetes</taxon>
        <taxon>Eurotiomycetidae</taxon>
        <taxon>Onygenales</taxon>
        <taxon>Ajellomycetaceae</taxon>
        <taxon>Emergomyces</taxon>
    </lineage>
</organism>
<sequence>MTVNPLRLPPDIVFTILENLPDFAALFSAVQTCRDFYSAFQDYSRQILKAIFLNQCRSVEKYSWGKVFRELVFIVCKDFAARDAARFILETAWEWFLQMEQEEVLIPIAVGLAHSYVLNERIDDAIDLLENICRGACPFGWSMSIHSKGTRRHYKEAQRRKDITLYPALHRLANLYAEKGRDNGSILRILRSRRLEYEELPTVLIEETRITYSTDSKTFSSEDTLVDGIIGYEYYRAGKQFRRSDIPLVVRACQLPHPVPFGATFLENKTRLELLTMRRLCSAPQIGFARQKRHPEYDKRMRSHSWPAKTLFKVQE</sequence>
<comment type="caution">
    <text evidence="2">The sequence shown here is derived from an EMBL/GenBank/DDBJ whole genome shotgun (WGS) entry which is preliminary data.</text>
</comment>
<dbReference type="InterPro" id="IPR001810">
    <property type="entry name" value="F-box_dom"/>
</dbReference>
<dbReference type="STRING" id="1447872.A0A1J9P6C5"/>
<dbReference type="EMBL" id="LGRN01000545">
    <property type="protein sequence ID" value="OJD11442.1"/>
    <property type="molecule type" value="Genomic_DNA"/>
</dbReference>
<name>A0A1J9P6C5_9EURO</name>
<accession>A0A1J9P6C5</accession>
<feature type="domain" description="F-box" evidence="1">
    <location>
        <begin position="6"/>
        <end position="42"/>
    </location>
</feature>
<dbReference type="AlphaFoldDB" id="A0A1J9P6C5"/>
<dbReference type="InterPro" id="IPR036047">
    <property type="entry name" value="F-box-like_dom_sf"/>
</dbReference>
<reference evidence="2 3" key="1">
    <citation type="submission" date="2015-07" db="EMBL/GenBank/DDBJ databases">
        <title>Emmonsia species relationships and genome sequence.</title>
        <authorList>
            <consortium name="The Broad Institute Genomics Platform"/>
            <person name="Cuomo C.A."/>
            <person name="Munoz J.F."/>
            <person name="Imamovic A."/>
            <person name="Priest M.E."/>
            <person name="Young S."/>
            <person name="Clay O.K."/>
            <person name="McEwen J.G."/>
        </authorList>
    </citation>
    <scope>NUCLEOTIDE SEQUENCE [LARGE SCALE GENOMIC DNA]</scope>
    <source>
        <strain evidence="2 3">UAMH 9510</strain>
    </source>
</reference>